<proteinExistence type="predicted"/>
<dbReference type="EMBL" id="BQNB010021230">
    <property type="protein sequence ID" value="GJU04247.1"/>
    <property type="molecule type" value="Genomic_DNA"/>
</dbReference>
<gene>
    <name evidence="21" type="ORF">Tco_1114585</name>
</gene>
<keyword evidence="1" id="KW-0645">Protease</keyword>
<dbReference type="InterPro" id="IPR012337">
    <property type="entry name" value="RNaseH-like_sf"/>
</dbReference>
<feature type="region of interest" description="Disordered" evidence="18">
    <location>
        <begin position="97"/>
        <end position="189"/>
    </location>
</feature>
<evidence type="ECO:0000256" key="9">
    <source>
        <dbReference type="ARBA" id="ARBA00022842"/>
    </source>
</evidence>
<dbReference type="InterPro" id="IPR001878">
    <property type="entry name" value="Znf_CCHC"/>
</dbReference>
<feature type="region of interest" description="Disordered" evidence="18">
    <location>
        <begin position="2819"/>
        <end position="2839"/>
    </location>
</feature>
<comment type="caution">
    <text evidence="21">The sequence shown here is derived from an EMBL/GenBank/DDBJ whole genome shotgun (WGS) entry which is preliminary data.</text>
</comment>
<keyword evidence="3" id="KW-0548">Nucleotidyltransferase</keyword>
<evidence type="ECO:0000256" key="13">
    <source>
        <dbReference type="ARBA" id="ARBA00023125"/>
    </source>
</evidence>
<dbReference type="Gene3D" id="1.10.340.70">
    <property type="match status" value="1"/>
</dbReference>
<dbReference type="SMART" id="SM00343">
    <property type="entry name" value="ZnF_C2HC"/>
    <property type="match status" value="1"/>
</dbReference>
<feature type="region of interest" description="Disordered" evidence="18">
    <location>
        <begin position="250"/>
        <end position="307"/>
    </location>
</feature>
<dbReference type="InterPro" id="IPR001584">
    <property type="entry name" value="Integrase_cat-core"/>
</dbReference>
<keyword evidence="17" id="KW-0175">Coiled coil</keyword>
<feature type="compositionally biased region" description="Gly residues" evidence="18">
    <location>
        <begin position="572"/>
        <end position="598"/>
    </location>
</feature>
<keyword evidence="8" id="KW-0378">Hydrolase</keyword>
<feature type="domain" description="CCHC-type" evidence="19">
    <location>
        <begin position="1946"/>
        <end position="1961"/>
    </location>
</feature>
<accession>A0ABQ5IXR0</accession>
<feature type="compositionally biased region" description="Basic and acidic residues" evidence="18">
    <location>
        <begin position="1101"/>
        <end position="1119"/>
    </location>
</feature>
<dbReference type="Pfam" id="PF24626">
    <property type="entry name" value="SH3_Tf2-1"/>
    <property type="match status" value="1"/>
</dbReference>
<evidence type="ECO:0000256" key="17">
    <source>
        <dbReference type="SAM" id="Coils"/>
    </source>
</evidence>
<dbReference type="Gene3D" id="3.30.420.10">
    <property type="entry name" value="Ribonuclease H-like superfamily/Ribonuclease H"/>
    <property type="match status" value="1"/>
</dbReference>
<feature type="compositionally biased region" description="Acidic residues" evidence="18">
    <location>
        <begin position="168"/>
        <end position="177"/>
    </location>
</feature>
<dbReference type="GO" id="GO:0003964">
    <property type="term" value="F:RNA-directed DNA polymerase activity"/>
    <property type="evidence" value="ECO:0007669"/>
    <property type="project" value="UniProtKB-KW"/>
</dbReference>
<feature type="region of interest" description="Disordered" evidence="18">
    <location>
        <begin position="1431"/>
        <end position="1538"/>
    </location>
</feature>
<dbReference type="PROSITE" id="PS50994">
    <property type="entry name" value="INTEGRASE"/>
    <property type="match status" value="1"/>
</dbReference>
<dbReference type="Pfam" id="PF17921">
    <property type="entry name" value="Integrase_H2C2"/>
    <property type="match status" value="1"/>
</dbReference>
<dbReference type="InterPro" id="IPR041577">
    <property type="entry name" value="RT_RNaseH_2"/>
</dbReference>
<keyword evidence="22" id="KW-1185">Reference proteome</keyword>
<feature type="region of interest" description="Disordered" evidence="18">
    <location>
        <begin position="3193"/>
        <end position="3213"/>
    </location>
</feature>
<keyword evidence="2" id="KW-0808">Transferase</keyword>
<name>A0ABQ5IXR0_9ASTR</name>
<dbReference type="Pfam" id="PF17917">
    <property type="entry name" value="RT_RNaseH"/>
    <property type="match status" value="2"/>
</dbReference>
<dbReference type="Gene3D" id="4.10.60.10">
    <property type="entry name" value="Zinc finger, CCHC-type"/>
    <property type="match status" value="1"/>
</dbReference>
<dbReference type="SUPFAM" id="SSF57756">
    <property type="entry name" value="Retrovirus zinc finger-like domains"/>
    <property type="match status" value="1"/>
</dbReference>
<dbReference type="Gene3D" id="3.30.70.270">
    <property type="match status" value="2"/>
</dbReference>
<evidence type="ECO:0000256" key="3">
    <source>
        <dbReference type="ARBA" id="ARBA00022695"/>
    </source>
</evidence>
<dbReference type="InterPro" id="IPR041373">
    <property type="entry name" value="RT_RNaseH"/>
</dbReference>
<evidence type="ECO:0000313" key="22">
    <source>
        <dbReference type="Proteomes" id="UP001151760"/>
    </source>
</evidence>
<evidence type="ECO:0000256" key="15">
    <source>
        <dbReference type="ARBA" id="ARBA00023268"/>
    </source>
</evidence>
<dbReference type="PANTHER" id="PTHR37984">
    <property type="entry name" value="PROTEIN CBG26694"/>
    <property type="match status" value="1"/>
</dbReference>
<keyword evidence="12" id="KW-0239">DNA-directed DNA polymerase</keyword>
<evidence type="ECO:0000256" key="4">
    <source>
        <dbReference type="ARBA" id="ARBA00022722"/>
    </source>
</evidence>
<feature type="region of interest" description="Disordered" evidence="18">
    <location>
        <begin position="1575"/>
        <end position="1619"/>
    </location>
</feature>
<feature type="compositionally biased region" description="Basic and acidic residues" evidence="18">
    <location>
        <begin position="1469"/>
        <end position="1484"/>
    </location>
</feature>
<evidence type="ECO:0000256" key="1">
    <source>
        <dbReference type="ARBA" id="ARBA00022670"/>
    </source>
</evidence>
<feature type="region of interest" description="Disordered" evidence="18">
    <location>
        <begin position="551"/>
        <end position="598"/>
    </location>
</feature>
<dbReference type="Proteomes" id="UP001151760">
    <property type="component" value="Unassembled WGS sequence"/>
</dbReference>
<keyword evidence="13" id="KW-0238">DNA-binding</keyword>
<evidence type="ECO:0000256" key="16">
    <source>
        <dbReference type="PROSITE-ProRule" id="PRU00047"/>
    </source>
</evidence>
<dbReference type="Pfam" id="PF03732">
    <property type="entry name" value="Retrotrans_gag"/>
    <property type="match status" value="1"/>
</dbReference>
<dbReference type="InterPro" id="IPR043128">
    <property type="entry name" value="Rev_trsase/Diguanyl_cyclase"/>
</dbReference>
<feature type="region of interest" description="Disordered" evidence="18">
    <location>
        <begin position="2879"/>
        <end position="2945"/>
    </location>
</feature>
<feature type="coiled-coil region" evidence="17">
    <location>
        <begin position="1265"/>
        <end position="1313"/>
    </location>
</feature>
<keyword evidence="4" id="KW-0540">Nuclease</keyword>
<protein>
    <submittedName>
        <fullName evidence="21">Reverse transcriptase domain-containing protein</fullName>
    </submittedName>
</protein>
<feature type="compositionally biased region" description="Polar residues" evidence="18">
    <location>
        <begin position="1906"/>
        <end position="1936"/>
    </location>
</feature>
<evidence type="ECO:0000259" key="20">
    <source>
        <dbReference type="PROSITE" id="PS50994"/>
    </source>
</evidence>
<keyword evidence="6" id="KW-0064">Aspartyl protease</keyword>
<keyword evidence="16" id="KW-0863">Zinc-finger</keyword>
<feature type="compositionally biased region" description="Acidic residues" evidence="18">
    <location>
        <begin position="2907"/>
        <end position="2916"/>
    </location>
</feature>
<keyword evidence="15" id="KW-0511">Multifunctional enzyme</keyword>
<dbReference type="InterPro" id="IPR036875">
    <property type="entry name" value="Znf_CCHC_sf"/>
</dbReference>
<feature type="domain" description="Integrase catalytic" evidence="20">
    <location>
        <begin position="2460"/>
        <end position="2623"/>
    </location>
</feature>
<reference evidence="21" key="2">
    <citation type="submission" date="2022-01" db="EMBL/GenBank/DDBJ databases">
        <authorList>
            <person name="Yamashiro T."/>
            <person name="Shiraishi A."/>
            <person name="Satake H."/>
            <person name="Nakayama K."/>
        </authorList>
    </citation>
    <scope>NUCLEOTIDE SEQUENCE</scope>
</reference>
<dbReference type="SUPFAM" id="SSF53098">
    <property type="entry name" value="Ribonuclease H-like"/>
    <property type="match status" value="1"/>
</dbReference>
<evidence type="ECO:0000256" key="2">
    <source>
        <dbReference type="ARBA" id="ARBA00022679"/>
    </source>
</evidence>
<feature type="compositionally biased region" description="Low complexity" evidence="18">
    <location>
        <begin position="97"/>
        <end position="122"/>
    </location>
</feature>
<feature type="compositionally biased region" description="Polar residues" evidence="18">
    <location>
        <begin position="1579"/>
        <end position="1596"/>
    </location>
</feature>
<evidence type="ECO:0000256" key="12">
    <source>
        <dbReference type="ARBA" id="ARBA00022932"/>
    </source>
</evidence>
<evidence type="ECO:0000313" key="21">
    <source>
        <dbReference type="EMBL" id="GJU04247.1"/>
    </source>
</evidence>
<dbReference type="InterPro" id="IPR050951">
    <property type="entry name" value="Retrovirus_Pol_polyprotein"/>
</dbReference>
<organism evidence="21 22">
    <name type="scientific">Tanacetum coccineum</name>
    <dbReference type="NCBI Taxonomy" id="301880"/>
    <lineage>
        <taxon>Eukaryota</taxon>
        <taxon>Viridiplantae</taxon>
        <taxon>Streptophyta</taxon>
        <taxon>Embryophyta</taxon>
        <taxon>Tracheophyta</taxon>
        <taxon>Spermatophyta</taxon>
        <taxon>Magnoliopsida</taxon>
        <taxon>eudicotyledons</taxon>
        <taxon>Gunneridae</taxon>
        <taxon>Pentapetalae</taxon>
        <taxon>asterids</taxon>
        <taxon>campanulids</taxon>
        <taxon>Asterales</taxon>
        <taxon>Asteraceae</taxon>
        <taxon>Asteroideae</taxon>
        <taxon>Anthemideae</taxon>
        <taxon>Anthemidinae</taxon>
        <taxon>Tanacetum</taxon>
    </lineage>
</organism>
<feature type="compositionally biased region" description="Polar residues" evidence="18">
    <location>
        <begin position="1454"/>
        <end position="1464"/>
    </location>
</feature>
<keyword evidence="10" id="KW-0229">DNA integration</keyword>
<keyword evidence="5" id="KW-0479">Metal-binding</keyword>
<evidence type="ECO:0000256" key="10">
    <source>
        <dbReference type="ARBA" id="ARBA00022908"/>
    </source>
</evidence>
<keyword evidence="7" id="KW-0255">Endonuclease</keyword>
<dbReference type="InterPro" id="IPR005162">
    <property type="entry name" value="Retrotrans_gag_dom"/>
</dbReference>
<evidence type="ECO:0000259" key="19">
    <source>
        <dbReference type="PROSITE" id="PS50158"/>
    </source>
</evidence>
<evidence type="ECO:0000256" key="5">
    <source>
        <dbReference type="ARBA" id="ARBA00022723"/>
    </source>
</evidence>
<keyword evidence="9" id="KW-0460">Magnesium</keyword>
<evidence type="ECO:0000256" key="14">
    <source>
        <dbReference type="ARBA" id="ARBA00023172"/>
    </source>
</evidence>
<dbReference type="InterPro" id="IPR056924">
    <property type="entry name" value="SH3_Tf2-1"/>
</dbReference>
<dbReference type="InterPro" id="IPR043502">
    <property type="entry name" value="DNA/RNA_pol_sf"/>
</dbReference>
<dbReference type="Pfam" id="PF17919">
    <property type="entry name" value="RT_RNaseH_2"/>
    <property type="match status" value="1"/>
</dbReference>
<evidence type="ECO:0000256" key="18">
    <source>
        <dbReference type="SAM" id="MobiDB-lite"/>
    </source>
</evidence>
<feature type="compositionally biased region" description="Acidic residues" evidence="18">
    <location>
        <begin position="2923"/>
        <end position="2937"/>
    </location>
</feature>
<feature type="compositionally biased region" description="Basic and acidic residues" evidence="18">
    <location>
        <begin position="267"/>
        <end position="288"/>
    </location>
</feature>
<dbReference type="SUPFAM" id="SSF56672">
    <property type="entry name" value="DNA/RNA polymerases"/>
    <property type="match status" value="2"/>
</dbReference>
<evidence type="ECO:0000256" key="11">
    <source>
        <dbReference type="ARBA" id="ARBA00022918"/>
    </source>
</evidence>
<evidence type="ECO:0000256" key="6">
    <source>
        <dbReference type="ARBA" id="ARBA00022750"/>
    </source>
</evidence>
<evidence type="ECO:0000256" key="8">
    <source>
        <dbReference type="ARBA" id="ARBA00022801"/>
    </source>
</evidence>
<feature type="region of interest" description="Disordered" evidence="18">
    <location>
        <begin position="1097"/>
        <end position="1128"/>
    </location>
</feature>
<keyword evidence="11 21" id="KW-0695">RNA-directed DNA polymerase</keyword>
<feature type="region of interest" description="Disordered" evidence="18">
    <location>
        <begin position="1906"/>
        <end position="1937"/>
    </location>
</feature>
<dbReference type="InterPro" id="IPR036397">
    <property type="entry name" value="RNaseH_sf"/>
</dbReference>
<keyword evidence="16" id="KW-0862">Zinc</keyword>
<feature type="compositionally biased region" description="Polar residues" evidence="18">
    <location>
        <begin position="1485"/>
        <end position="1527"/>
    </location>
</feature>
<dbReference type="CDD" id="cd09274">
    <property type="entry name" value="RNase_HI_RT_Ty3"/>
    <property type="match status" value="1"/>
</dbReference>
<dbReference type="PANTHER" id="PTHR37984:SF5">
    <property type="entry name" value="PROTEIN NYNRIN-LIKE"/>
    <property type="match status" value="1"/>
</dbReference>
<dbReference type="Pfam" id="PF00098">
    <property type="entry name" value="zf-CCHC"/>
    <property type="match status" value="1"/>
</dbReference>
<keyword evidence="14" id="KW-0233">DNA recombination</keyword>
<reference evidence="21" key="1">
    <citation type="journal article" date="2022" name="Int. J. Mol. Sci.">
        <title>Draft Genome of Tanacetum Coccineum: Genomic Comparison of Closely Related Tanacetum-Family Plants.</title>
        <authorList>
            <person name="Yamashiro T."/>
            <person name="Shiraishi A."/>
            <person name="Nakayama K."/>
            <person name="Satake H."/>
        </authorList>
    </citation>
    <scope>NUCLEOTIDE SEQUENCE</scope>
</reference>
<feature type="coiled-coil region" evidence="17">
    <location>
        <begin position="454"/>
        <end position="509"/>
    </location>
</feature>
<evidence type="ECO:0000256" key="7">
    <source>
        <dbReference type="ARBA" id="ARBA00022759"/>
    </source>
</evidence>
<dbReference type="InterPro" id="IPR041588">
    <property type="entry name" value="Integrase_H2C2"/>
</dbReference>
<sequence>MRSLPTGVPSKLIYTKSTLKSSPWSINLGGQFSQPSIYYANTRASMELWNCDLCDVNLPVMAISVISISWNLSEDSVGTPVGRVILFDTIPTTIPDTTPVITPPTTQTDTPVIPIETPIIAPTIPPSPNYTPASPDYSPASNSESDPSEDPLSDHIPPLPAISPFLSSDDDTTDSDTPDTPPSPTHVTPFIEITASTQRSPVIPRRRVMILSPGQPIPYGRPYHYHLNGPVHMMTVRKRVGPLPTHRLAVRHSADHSSSDSSSEASSDFHSDASSDSSSRHSSSDHSSPDLLSTSAGLSCKRRRSPTTSVPALLPLSRVLSPVRADLIPSPKRVKNYGHLADVEVDPREISLRDDAIVRVSDEPHLEQDIDPEIQGDIDECIAYADAFRDRGIDARVVVEAVDRDETETGEGAVEVTYETLGDLVQRFHDHTQAIPVHRIQTIEGVQREQGHRIVGVESAVIALTERIAELERDNMRLRGTASVESQRVDRLQRGMSRMQRELRQMRRLRFYDRVRVGRLEAKMPSTRSGASMTREEFEELVTRRVAEEMEAREAARTLEPLNENGDELEGENGGNGNGGNRGNGNGGNGGNGNGGNGNRNGNHGMNYGGFMPVARECTFQDFLKCKPHNFSGTEGVVGLTRWFEKMETVFNISNCPLKYQVKYATCTLHDSAFDLWNSHKRTITVLRRICHELEGKHVTAYTQGFRNVIAANPTRLQDAIRIANQLMDKKVQGVETVRRLDIRLGIIGLLLLQTLRGLQLEISKTRNKSGNKTGNQTSNELRRDLMPMVKEEHTPDPTLSRRVARLGLVALIVCDERVVRVPYENEVLIIRGVSGDSGKGKELYAKFSKCEFWLSKVQFLGHVIDSEGIHVDPTKIEAIKDWASPKTPTEIRQFKAEFEWGEKAEAAFQLLKQKLCSAPILALPEGSENFVVYCDASHKVLMQREKWRHYLYGTKCVVFTDHKSLQHILDQKELNMRQRRWLELLSDYDCLNLPKQILSAQSEARKEENFINEDLRGMINKLEPRADGTLCLNNRSWIVLVKILYQKPSGLWFNQKDPKMKWENITMDFCDKTAEDSGLRQDHEFALDAGLVVTESNETESERHVSSSRSGKDTHAEDADINSVNDKQPLAEVQLTVQHDTLANEQQHSVQSEPIYDTHLLEKVDRNTIPDSTNMCHRGGEIEQNAEKCQVSCPLLDPSFDNMTTEFSNQSLESENIFLKKTVAQLQKDFSRMETHCVNMELKYQNQALKDGQHGQILNETSNKAKINKEIEVLEKINIELEHSVAKLLADNEKLHKENEHLKQTYKDLYDSIKTTRVQTKDHNDSLIAQINSKTVENADLKAQIQEKVFANVALKNELRKLKGNSVDTKFAKPSILGKPVLQPPRNQSVVRQPNAFKSERPNFSKPRFASQVDVNNVLSKPVTQHYLPKGRESAFAKPNHMIASSSSRNSSKNMPRFSSNDMVHNYYLEEAKKKTQERDRKSTTSVMPSAKSQNTTKSCKSKPRSNNQTSRVLPTSKSSCPTTTVMPKADHSRNSSPFSDFKHFVCSTCQKCVFNANHDACITKFLKEVNSRAKIQPNKTRNSNKSVDPTSHTQKPGRKIVTGHSFSPNKSSVVHEKTNTPRSYLRWIPTGRIFNTAGLKWVPTGKTFTSSTTKVDCELPNGSNDYITNPYKCDQTLNVSAGTLNLSADQHSCFMIMVSVDSTSGPAPQRKEECMLQCALSSKEDKSSWTEGVVSLTRWIEKMESVFNISGCAIENQVKFATCTLLGAALTWWNGQIRTLGPEAYAMTWEVLKKKMTDKYCPQGEIKKLEIELWNLKVKGNDVPAYTERFQELTLICTKFVANETKKVDKYISGLPDNIYGNVKSARPKTLDETIELANDLMDQKLRTYARNLTTKGRLMIHPETTNVTSNNPSKSKMSPRSTGNTNVANTQKGNGAAPKGNGCFECGALGHFKRDCPKLKNKDGGNGNAQGWVYAVGNAEKRGNASGNPDANVVTENCYDVELADGKLVGIDTIIRGCTLNFLDHPFNIDLMPVELGSFDVIIATEKNLVGVSMSKAQQYMAKGFQDLSEPITELSDKGFIRPVPHLGEPRSYSSKRRMGRSGCASTTDITARVREQDIPKTTFRTRYGHYEFQGYCHLTDKIAPAVFMDLMNEMRKEHGRSSQHFGIALRKRGCMPSFQHVNLDSGNAPILALPEGSEDFMVYCDASHKGLGDVLMQREKVIAYASRQLKVHEKNYTTHDLELGSVVFALKIWRHYLYGTRCTVFTDHKSLQHILDQKELNMRQRRWLELLSDYDCDIRYHPGKANVVADALSRKERIEPLRVRALVMTIGLDLPKRILEAQIEAQKPENLVNEDVGGIIRRDIPKERLEPRADGTLCLHGRSWLPCYGDLRSVIMHESHKSKYSIHPGSEKMYQDMKKLYWWPNMKADIATYVSKCLTCARVKAEHQRPSGLLVQPEIPEWKWDNITMDFITKLPKSSQGFDTIWVIVDRLTKSAHFLPIRENDPLDKLARLYLNRIVARHGIPASIICDRDGRFTSNFWRSFQKALGTDISMSTAYHPETDGQSERTIQTLEDMLRACVIDFGKGWVKHLPLAEFSYNNSYHASIKAAPYEALYGQKCRSPVCWAEVGEAQLTGPELIQETTEKIILIKQRMQAAQDRQKSYADRKRKPMEFEVGDRVMLKVSPWKGVVRFGKRGKLNPRYVGPFKVLAKVGKVAYRLELPQELSRVHHTFHVSNLKKCYADEPLVMPLEGIHVDDKLQFVEEPVEIMEREIKRLKRSRIPLVKVHWNSRRGPEFTWEREDSFKQKYPQLFTNRASSSTTRPRGFRQTPPKGFPQDEMSVAYVCKALDPDLRLTEPIYPEYIPLEDEHVFPAGEQPLPLIDSPTAESPDMRMGSGRYPMDGGDDRDDDDGDSSRDDANDEDEDDKDDEEEEIYRPASDSISLHQRQRWRGLLGSSLLGAHGPPLYIHHHHLCITLLPSSGVSNPNPETRMALSQALIDAVVPHYHHSIPHYQLFYYIPPPVDCRGDRFGLCQTVEAGREGRQRIRDVGYGIRDTWVDPAGTVPEIAPMIVGEVNTRITELVELHEHDTQDLYALLDDAQDRDRMTLQETAWVVEEEAYASREAWAHSIGLSQATRQELQTHRDHVYTHETHLQAHQTQLQLQGTLIQTQHQAELLSLREQRRRARQLGPEARIPDHQDASGDADNPI</sequence>
<dbReference type="PROSITE" id="PS50158">
    <property type="entry name" value="ZF_CCHC"/>
    <property type="match status" value="1"/>
</dbReference>